<evidence type="ECO:0000256" key="1">
    <source>
        <dbReference type="ARBA" id="ARBA00022729"/>
    </source>
</evidence>
<dbReference type="Gene3D" id="3.40.50.1460">
    <property type="match status" value="1"/>
</dbReference>
<dbReference type="EMBL" id="JACVEL010000016">
    <property type="protein sequence ID" value="MBC9813832.1"/>
    <property type="molecule type" value="Genomic_DNA"/>
</dbReference>
<sequence>MIRTNKLLFLYTLLFCLLSFFLSFDIYGQEIRTFTIEWSNPEAFDINGTSTYIPNFKGQAHSNGKIAFQYMEEVTPKTNASFELIEVQTAPANEKEIKYLQLTNTEILETVEWKGAITNGGNKRLLVLSLIPFIKKGGTIHRITSFSVRQNKLPYVQNYQAKSFATESVLRPGTGNWYKIAVTQDGIYKIDRNFLSSIGVDVNNLNPQHLHIYGNGDGRIPDLNSAPRTDDLAMNAIFIQGEADGTFDNDDYILFYAAGPHRWDLSPSGTSFVNERNIYSDQSCYFININPNVAPVRIQDFNSTTLPATHSINSYSFRAVHENDIVNLNKCGQRWYGEVFDVELSRSFNFPVSNPVPNAPSSLIISMASDSRTTSNGTINYVVNGTTLLSDPVPSNGSGYYGRSTRSMNFNNSNATVAVNIVFQRNNPSISAYLDKIELNTRRQLVFTGSQFSFRDLESTGAGNIGEFSIQNFPVNGFVWDVSDRHLPRKMIGQLTGGGYVFRTATDNLKEFVASNGNSFLTPTFAGTVNPQNLHALSQVDYLIISPSGFLSQANRLADLHRQQGLSVHVVNVDEIYNEFSSGSIDAAAIRTFVKMFYDRTTSPADALKYVCLFGDGSYDPKNRVQGNNNFIPAYQLVGSANSESSIENIVTDDFYGILDDPESMDETSIVDVAIGRLLISNTQMAKEQVNKIEHYMKGGSNFYTENNVNCVDGISSSSFGDWRTKSVNVADMEDYFIVVDHEPGYQYVKTNHPEINTNKLYLDAYQLEATVAGNRSSELNAALLNSFYSGSLVINYVGHGGVGQLSDARIITTNIIQDLRNSDRLPLFVSATCEFTRFDNPELVSAGEWMSINPLGGAIALMTTTRTIYYQTNTAVVGSFNRNVFKRKPDNSPRTFGDILLNTKVDLGTAHDTYKMAFVLIGDPALRIGMPQHKIVIDSINGVAPAMITDTIKALSKVKVKAHLEDFNGTILSSFNGIATPSLYDKPKQLNTLGQKPGPSLIGDANPQPFELQKNVIYRGQSSITNGYFSFEFIVPKDIDYSYGNGKFSMYADNGAIDAVGEEQRVLVGGVNPQGLNDETGPEINLYLNNENFVNGGLTDETPYLIAKIKDENGINTVGNGIGHDITAVIDEKTSNPIILNEYFKNDLDTYQSGELRYQLNKLAPGRHTLTLKVWDVNNNSSQETVEFIVQEKAELALDHVLNYPNPFTTNTEFYFEHNQCCTELETQIQIFTVSGRLVKTINKTIFTQGYRSEGIQWDGRDDFGDDLARGVYVYRLKVRTPAGEIAEKLEKLVLL</sequence>
<keyword evidence="4" id="KW-1185">Reference proteome</keyword>
<dbReference type="Proteomes" id="UP000652681">
    <property type="component" value="Unassembled WGS sequence"/>
</dbReference>
<organism evidence="3 4">
    <name type="scientific">Taishania pollutisoli</name>
    <dbReference type="NCBI Taxonomy" id="2766479"/>
    <lineage>
        <taxon>Bacteria</taxon>
        <taxon>Pseudomonadati</taxon>
        <taxon>Bacteroidota</taxon>
        <taxon>Flavobacteriia</taxon>
        <taxon>Flavobacteriales</taxon>
        <taxon>Crocinitomicaceae</taxon>
        <taxon>Taishania</taxon>
    </lineage>
</organism>
<dbReference type="GO" id="GO:0008234">
    <property type="term" value="F:cysteine-type peptidase activity"/>
    <property type="evidence" value="ECO:0007669"/>
    <property type="project" value="InterPro"/>
</dbReference>
<dbReference type="InterPro" id="IPR029031">
    <property type="entry name" value="Gingipain_N_sf"/>
</dbReference>
<dbReference type="Gene3D" id="3.40.50.10390">
    <property type="entry name" value="Gingipain r, domain 1"/>
    <property type="match status" value="1"/>
</dbReference>
<dbReference type="InterPro" id="IPR029030">
    <property type="entry name" value="Caspase-like_dom_sf"/>
</dbReference>
<dbReference type="RefSeq" id="WP_216714777.1">
    <property type="nucleotide sequence ID" value="NZ_JACVEL010000016.1"/>
</dbReference>
<dbReference type="SUPFAM" id="SSF52129">
    <property type="entry name" value="Caspase-like"/>
    <property type="match status" value="1"/>
</dbReference>
<dbReference type="NCBIfam" id="NF033707">
    <property type="entry name" value="T9SS_sortase"/>
    <property type="match status" value="1"/>
</dbReference>
<dbReference type="InterPro" id="IPR001769">
    <property type="entry name" value="Gingipain"/>
</dbReference>
<dbReference type="GO" id="GO:0006508">
    <property type="term" value="P:proteolysis"/>
    <property type="evidence" value="ECO:0007669"/>
    <property type="project" value="InterPro"/>
</dbReference>
<proteinExistence type="predicted"/>
<dbReference type="Gene3D" id="2.60.40.4070">
    <property type="match status" value="1"/>
</dbReference>
<evidence type="ECO:0000313" key="4">
    <source>
        <dbReference type="Proteomes" id="UP000652681"/>
    </source>
</evidence>
<evidence type="ECO:0000259" key="2">
    <source>
        <dbReference type="Pfam" id="PF01364"/>
    </source>
</evidence>
<evidence type="ECO:0000313" key="3">
    <source>
        <dbReference type="EMBL" id="MBC9813832.1"/>
    </source>
</evidence>
<reference evidence="3" key="1">
    <citation type="submission" date="2020-09" db="EMBL/GenBank/DDBJ databases">
        <title>Taishania pollutisoli gen. nov., sp. nov., Isolated from Tetrabromobisphenol A-Contaminated Soil.</title>
        <authorList>
            <person name="Chen Q."/>
        </authorList>
    </citation>
    <scope>NUCLEOTIDE SEQUENCE</scope>
    <source>
        <strain evidence="3">CZZ-1</strain>
    </source>
</reference>
<comment type="caution">
    <text evidence="3">The sequence shown here is derived from an EMBL/GenBank/DDBJ whole genome shotgun (WGS) entry which is preliminary data.</text>
</comment>
<dbReference type="Pfam" id="PF01364">
    <property type="entry name" value="Peptidase_C25"/>
    <property type="match status" value="1"/>
</dbReference>
<protein>
    <submittedName>
        <fullName evidence="3">Type IX secretion system sortase PorU</fullName>
    </submittedName>
</protein>
<accession>A0A8J6P8S2</accession>
<gene>
    <name evidence="3" type="primary">porU</name>
    <name evidence="3" type="ORF">H9Y05_15255</name>
</gene>
<feature type="domain" description="Gingipain" evidence="2">
    <location>
        <begin position="542"/>
        <end position="929"/>
    </location>
</feature>
<name>A0A8J6P8S2_9FLAO</name>
<keyword evidence="1" id="KW-0732">Signal</keyword>
<dbReference type="CDD" id="cd02258">
    <property type="entry name" value="Peptidase_C25_N"/>
    <property type="match status" value="1"/>
</dbReference>